<sequence>MVVQDLRAPLRLTMKRKTGTFRCDVCGKPFSNKANMQRHKVLHATVRDVYFCDVCSRPFSWKSSLERHKRDMHAALASGSGAQRSKDSSRAHGTFPDVR</sequence>
<keyword evidence="5" id="KW-0862">Zinc</keyword>
<dbReference type="Gene3D" id="3.30.160.60">
    <property type="entry name" value="Classic Zinc Finger"/>
    <property type="match status" value="2"/>
</dbReference>
<dbReference type="PANTHER" id="PTHR16515">
    <property type="entry name" value="PR DOMAIN ZINC FINGER PROTEIN"/>
    <property type="match status" value="1"/>
</dbReference>
<dbReference type="SUPFAM" id="SSF57667">
    <property type="entry name" value="beta-beta-alpha zinc fingers"/>
    <property type="match status" value="1"/>
</dbReference>
<reference evidence="10" key="2">
    <citation type="submission" date="2021-09" db="EMBL/GenBank/DDBJ databases">
        <authorList>
            <person name="Jia N."/>
            <person name="Wang J."/>
            <person name="Shi W."/>
            <person name="Du L."/>
            <person name="Sun Y."/>
            <person name="Zhan W."/>
            <person name="Jiang J."/>
            <person name="Wang Q."/>
            <person name="Zhang B."/>
            <person name="Ji P."/>
            <person name="Sakyi L.B."/>
            <person name="Cui X."/>
            <person name="Yuan T."/>
            <person name="Jiang B."/>
            <person name="Yang W."/>
            <person name="Lam T.T.-Y."/>
            <person name="Chang Q."/>
            <person name="Ding S."/>
            <person name="Wang X."/>
            <person name="Zhu J."/>
            <person name="Ruan X."/>
            <person name="Zhao L."/>
            <person name="Wei J."/>
            <person name="Que T."/>
            <person name="Du C."/>
            <person name="Cheng J."/>
            <person name="Dai P."/>
            <person name="Han X."/>
            <person name="Huang E."/>
            <person name="Gao Y."/>
            <person name="Liu J."/>
            <person name="Shao H."/>
            <person name="Ye R."/>
            <person name="Li L."/>
            <person name="Wei W."/>
            <person name="Wang X."/>
            <person name="Wang C."/>
            <person name="Huo Q."/>
            <person name="Li W."/>
            <person name="Guo W."/>
            <person name="Chen H."/>
            <person name="Chen S."/>
            <person name="Zhou L."/>
            <person name="Zhou L."/>
            <person name="Ni X."/>
            <person name="Tian J."/>
            <person name="Zhou Y."/>
            <person name="Sheng Y."/>
            <person name="Liu T."/>
            <person name="Pan Y."/>
            <person name="Xia L."/>
            <person name="Li J."/>
            <person name="Zhao F."/>
            <person name="Cao W."/>
        </authorList>
    </citation>
    <scope>NUCLEOTIDE SEQUENCE</scope>
    <source>
        <strain evidence="10">Rsan-2018</strain>
        <tissue evidence="10">Larvae</tissue>
    </source>
</reference>
<feature type="domain" description="C2H2-type" evidence="9">
    <location>
        <begin position="21"/>
        <end position="48"/>
    </location>
</feature>
<evidence type="ECO:0000256" key="4">
    <source>
        <dbReference type="ARBA" id="ARBA00022771"/>
    </source>
</evidence>
<dbReference type="VEuPathDB" id="VectorBase:RSAN_027874"/>
<keyword evidence="6" id="KW-0539">Nucleus</keyword>
<keyword evidence="4 7" id="KW-0863">Zinc-finger</keyword>
<dbReference type="AlphaFoldDB" id="A0A9D4T008"/>
<evidence type="ECO:0000313" key="10">
    <source>
        <dbReference type="EMBL" id="KAH7961182.1"/>
    </source>
</evidence>
<evidence type="ECO:0000256" key="8">
    <source>
        <dbReference type="SAM" id="MobiDB-lite"/>
    </source>
</evidence>
<dbReference type="EMBL" id="JABSTV010001249">
    <property type="protein sequence ID" value="KAH7961182.1"/>
    <property type="molecule type" value="Genomic_DNA"/>
</dbReference>
<dbReference type="SMART" id="SM00355">
    <property type="entry name" value="ZnF_C2H2"/>
    <property type="match status" value="2"/>
</dbReference>
<dbReference type="PANTHER" id="PTHR16515:SF49">
    <property type="entry name" value="GASTRULA ZINC FINGER PROTEIN XLCGF49.1-LIKE-RELATED"/>
    <property type="match status" value="1"/>
</dbReference>
<dbReference type="InterPro" id="IPR036236">
    <property type="entry name" value="Znf_C2H2_sf"/>
</dbReference>
<keyword evidence="3" id="KW-0677">Repeat</keyword>
<evidence type="ECO:0000259" key="9">
    <source>
        <dbReference type="PROSITE" id="PS50157"/>
    </source>
</evidence>
<feature type="region of interest" description="Disordered" evidence="8">
    <location>
        <begin position="72"/>
        <end position="99"/>
    </location>
</feature>
<gene>
    <name evidence="10" type="ORF">HPB52_005187</name>
</gene>
<proteinExistence type="predicted"/>
<dbReference type="InterPro" id="IPR050331">
    <property type="entry name" value="Zinc_finger"/>
</dbReference>
<dbReference type="GO" id="GO:0008270">
    <property type="term" value="F:zinc ion binding"/>
    <property type="evidence" value="ECO:0007669"/>
    <property type="project" value="UniProtKB-KW"/>
</dbReference>
<dbReference type="PROSITE" id="PS00028">
    <property type="entry name" value="ZINC_FINGER_C2H2_1"/>
    <property type="match status" value="2"/>
</dbReference>
<comment type="subcellular location">
    <subcellularLocation>
        <location evidence="1">Nucleus</location>
    </subcellularLocation>
</comment>
<evidence type="ECO:0000256" key="6">
    <source>
        <dbReference type="ARBA" id="ARBA00023242"/>
    </source>
</evidence>
<organism evidence="10 11">
    <name type="scientific">Rhipicephalus sanguineus</name>
    <name type="common">Brown dog tick</name>
    <name type="synonym">Ixodes sanguineus</name>
    <dbReference type="NCBI Taxonomy" id="34632"/>
    <lineage>
        <taxon>Eukaryota</taxon>
        <taxon>Metazoa</taxon>
        <taxon>Ecdysozoa</taxon>
        <taxon>Arthropoda</taxon>
        <taxon>Chelicerata</taxon>
        <taxon>Arachnida</taxon>
        <taxon>Acari</taxon>
        <taxon>Parasitiformes</taxon>
        <taxon>Ixodida</taxon>
        <taxon>Ixodoidea</taxon>
        <taxon>Ixodidae</taxon>
        <taxon>Rhipicephalinae</taxon>
        <taxon>Rhipicephalus</taxon>
        <taxon>Rhipicephalus</taxon>
    </lineage>
</organism>
<evidence type="ECO:0000256" key="1">
    <source>
        <dbReference type="ARBA" id="ARBA00004123"/>
    </source>
</evidence>
<keyword evidence="2" id="KW-0479">Metal-binding</keyword>
<protein>
    <recommendedName>
        <fullName evidence="9">C2H2-type domain-containing protein</fullName>
    </recommendedName>
</protein>
<dbReference type="Proteomes" id="UP000821837">
    <property type="component" value="Chromosome 3"/>
</dbReference>
<keyword evidence="11" id="KW-1185">Reference proteome</keyword>
<name>A0A9D4T008_RHISA</name>
<feature type="domain" description="C2H2-type" evidence="9">
    <location>
        <begin position="50"/>
        <end position="78"/>
    </location>
</feature>
<evidence type="ECO:0000256" key="5">
    <source>
        <dbReference type="ARBA" id="ARBA00022833"/>
    </source>
</evidence>
<dbReference type="GO" id="GO:0010468">
    <property type="term" value="P:regulation of gene expression"/>
    <property type="evidence" value="ECO:0007669"/>
    <property type="project" value="TreeGrafter"/>
</dbReference>
<reference evidence="10" key="1">
    <citation type="journal article" date="2020" name="Cell">
        <title>Large-Scale Comparative Analyses of Tick Genomes Elucidate Their Genetic Diversity and Vector Capacities.</title>
        <authorList>
            <consortium name="Tick Genome and Microbiome Consortium (TIGMIC)"/>
            <person name="Jia N."/>
            <person name="Wang J."/>
            <person name="Shi W."/>
            <person name="Du L."/>
            <person name="Sun Y."/>
            <person name="Zhan W."/>
            <person name="Jiang J.F."/>
            <person name="Wang Q."/>
            <person name="Zhang B."/>
            <person name="Ji P."/>
            <person name="Bell-Sakyi L."/>
            <person name="Cui X.M."/>
            <person name="Yuan T.T."/>
            <person name="Jiang B.G."/>
            <person name="Yang W.F."/>
            <person name="Lam T.T."/>
            <person name="Chang Q.C."/>
            <person name="Ding S.J."/>
            <person name="Wang X.J."/>
            <person name="Zhu J.G."/>
            <person name="Ruan X.D."/>
            <person name="Zhao L."/>
            <person name="Wei J.T."/>
            <person name="Ye R.Z."/>
            <person name="Que T.C."/>
            <person name="Du C.H."/>
            <person name="Zhou Y.H."/>
            <person name="Cheng J.X."/>
            <person name="Dai P.F."/>
            <person name="Guo W.B."/>
            <person name="Han X.H."/>
            <person name="Huang E.J."/>
            <person name="Li L.F."/>
            <person name="Wei W."/>
            <person name="Gao Y.C."/>
            <person name="Liu J.Z."/>
            <person name="Shao H.Z."/>
            <person name="Wang X."/>
            <person name="Wang C.C."/>
            <person name="Yang T.C."/>
            <person name="Huo Q.B."/>
            <person name="Li W."/>
            <person name="Chen H.Y."/>
            <person name="Chen S.E."/>
            <person name="Zhou L.G."/>
            <person name="Ni X.B."/>
            <person name="Tian J.H."/>
            <person name="Sheng Y."/>
            <person name="Liu T."/>
            <person name="Pan Y.S."/>
            <person name="Xia L.Y."/>
            <person name="Li J."/>
            <person name="Zhao F."/>
            <person name="Cao W.C."/>
        </authorList>
    </citation>
    <scope>NUCLEOTIDE SEQUENCE</scope>
    <source>
        <strain evidence="10">Rsan-2018</strain>
    </source>
</reference>
<accession>A0A9D4T008</accession>
<dbReference type="Pfam" id="PF00096">
    <property type="entry name" value="zf-C2H2"/>
    <property type="match status" value="2"/>
</dbReference>
<dbReference type="PROSITE" id="PS50157">
    <property type="entry name" value="ZINC_FINGER_C2H2_2"/>
    <property type="match status" value="2"/>
</dbReference>
<evidence type="ECO:0000256" key="7">
    <source>
        <dbReference type="PROSITE-ProRule" id="PRU00042"/>
    </source>
</evidence>
<evidence type="ECO:0000256" key="2">
    <source>
        <dbReference type="ARBA" id="ARBA00022723"/>
    </source>
</evidence>
<dbReference type="GO" id="GO:0005634">
    <property type="term" value="C:nucleus"/>
    <property type="evidence" value="ECO:0007669"/>
    <property type="project" value="UniProtKB-SubCell"/>
</dbReference>
<comment type="caution">
    <text evidence="10">The sequence shown here is derived from an EMBL/GenBank/DDBJ whole genome shotgun (WGS) entry which is preliminary data.</text>
</comment>
<evidence type="ECO:0000313" key="11">
    <source>
        <dbReference type="Proteomes" id="UP000821837"/>
    </source>
</evidence>
<dbReference type="InterPro" id="IPR013087">
    <property type="entry name" value="Znf_C2H2_type"/>
</dbReference>
<evidence type="ECO:0000256" key="3">
    <source>
        <dbReference type="ARBA" id="ARBA00022737"/>
    </source>
</evidence>